<dbReference type="Pfam" id="PF18897">
    <property type="entry name" value="Gp3-like"/>
    <property type="match status" value="1"/>
</dbReference>
<dbReference type="RefSeq" id="WP_198114750.1">
    <property type="nucleotide sequence ID" value="NZ_CP066121.1"/>
</dbReference>
<proteinExistence type="predicted"/>
<evidence type="ECO:0000313" key="2">
    <source>
        <dbReference type="Proteomes" id="UP000644140"/>
    </source>
</evidence>
<protein>
    <submittedName>
        <fullName evidence="1">Hydrolase or metal-binding protein</fullName>
    </submittedName>
</protein>
<accession>A0A8I1DJF6</accession>
<gene>
    <name evidence="1" type="ORF">I9054_001300</name>
</gene>
<name>A0A8I1DJF6_ACIBZ</name>
<dbReference type="AlphaFoldDB" id="A0A8I1DJF6"/>
<dbReference type="GO" id="GO:0016787">
    <property type="term" value="F:hydrolase activity"/>
    <property type="evidence" value="ECO:0007669"/>
    <property type="project" value="UniProtKB-KW"/>
</dbReference>
<organism evidence="1 2">
    <name type="scientific">Acinetobacter bereziniae</name>
    <name type="common">Acinetobacter genomosp. 10</name>
    <dbReference type="NCBI Taxonomy" id="106648"/>
    <lineage>
        <taxon>Bacteria</taxon>
        <taxon>Pseudomonadati</taxon>
        <taxon>Pseudomonadota</taxon>
        <taxon>Gammaproteobacteria</taxon>
        <taxon>Moraxellales</taxon>
        <taxon>Moraxellaceae</taxon>
        <taxon>Acinetobacter</taxon>
    </lineage>
</organism>
<dbReference type="InterPro" id="IPR043991">
    <property type="entry name" value="Gp3-like"/>
</dbReference>
<dbReference type="EMBL" id="CP092085">
    <property type="protein sequence ID" value="UUN98142.1"/>
    <property type="molecule type" value="Genomic_DNA"/>
</dbReference>
<evidence type="ECO:0000313" key="1">
    <source>
        <dbReference type="EMBL" id="UUN98142.1"/>
    </source>
</evidence>
<keyword evidence="1" id="KW-0378">Hydrolase</keyword>
<reference evidence="1" key="1">
    <citation type="submission" date="2022-02" db="EMBL/GenBank/DDBJ databases">
        <title>Characterization of Tn125 harboring carbapenem-resistant Acinetobacter bereziniae clinical isolates.</title>
        <authorList>
            <person name="Wong N.-K."/>
            <person name="Pan Q."/>
        </authorList>
    </citation>
    <scope>NUCLEOTIDE SEQUENCE</scope>
    <source>
        <strain evidence="1">GD03393</strain>
    </source>
</reference>
<sequence>MIKGLAITPPILGRISIGKIVEKNGKRLPERDDQFTITSQIQGKDGWVKHPLDEQLRAKAPNQNQKLRTIPVRMIFNDPELNLRAEYTLFDRQTGRPVCIGNGETCQRQSSQGIEQHPCPAPDLCPLAQGGNCKPFGRLHVNLDESDELGTFIFRTTGFNSIRTLAARLSYYHAASNGLVSCLPLQLTLRGKSTTQSYRTPVYYVDLTLRDGVNLQQAIQMAKEIDQQSKASGFNQHALDQMALQCFSNARFEVNAEEGLDLVEEFYTDELVESEQTQPELKSKVKAKPNQGEGFVRDIQQGLQKSVHSVI</sequence>
<dbReference type="Proteomes" id="UP000644140">
    <property type="component" value="Chromosome"/>
</dbReference>